<evidence type="ECO:0000313" key="2">
    <source>
        <dbReference type="Proteomes" id="UP001222027"/>
    </source>
</evidence>
<evidence type="ECO:0000313" key="1">
    <source>
        <dbReference type="EMBL" id="KAJ8490359.1"/>
    </source>
</evidence>
<keyword evidence="2" id="KW-1185">Reference proteome</keyword>
<sequence length="237" mass="27206">MKEKKKMEEFSFSTVVTDHELIPDLPFPSLATTSLWFHSPEADSSQLRRSFSEGGAHIATTCRRALRPSSPTVLSDYGGSGEEERMDMLWEDFNEEFYRADDPRGAAGRRSVGMDVLAADGGLPARKELRLEVSKSRPLRRKPAFVVMLRMLKKMFIAQKTHSAGRKPKQQKTAKKGFKYFEFVTGVGFGDRHHRRRAPSRRCLFWVNSLQPYPLEIISTNVHSLTFVRYLEDLRFC</sequence>
<dbReference type="PANTHER" id="PTHR34666">
    <property type="entry name" value="EXPRESSED PROTEIN"/>
    <property type="match status" value="1"/>
</dbReference>
<comment type="caution">
    <text evidence="1">The sequence shown here is derived from an EMBL/GenBank/DDBJ whole genome shotgun (WGS) entry which is preliminary data.</text>
</comment>
<dbReference type="EMBL" id="JAQQAF010000004">
    <property type="protein sequence ID" value="KAJ8490359.1"/>
    <property type="molecule type" value="Genomic_DNA"/>
</dbReference>
<name>A0AAV8PGR5_ENSVE</name>
<dbReference type="PANTHER" id="PTHR34666:SF9">
    <property type="entry name" value="EXPRESSED PROTEIN"/>
    <property type="match status" value="1"/>
</dbReference>
<dbReference type="AlphaFoldDB" id="A0AAV8PGR5"/>
<organism evidence="1 2">
    <name type="scientific">Ensete ventricosum</name>
    <name type="common">Abyssinian banana</name>
    <name type="synonym">Musa ensete</name>
    <dbReference type="NCBI Taxonomy" id="4639"/>
    <lineage>
        <taxon>Eukaryota</taxon>
        <taxon>Viridiplantae</taxon>
        <taxon>Streptophyta</taxon>
        <taxon>Embryophyta</taxon>
        <taxon>Tracheophyta</taxon>
        <taxon>Spermatophyta</taxon>
        <taxon>Magnoliopsida</taxon>
        <taxon>Liliopsida</taxon>
        <taxon>Zingiberales</taxon>
        <taxon>Musaceae</taxon>
        <taxon>Ensete</taxon>
    </lineage>
</organism>
<reference evidence="1 2" key="1">
    <citation type="submission" date="2022-12" db="EMBL/GenBank/DDBJ databases">
        <title>Chromosome-scale assembly of the Ensete ventricosum genome.</title>
        <authorList>
            <person name="Dussert Y."/>
            <person name="Stocks J."/>
            <person name="Wendawek A."/>
            <person name="Woldeyes F."/>
            <person name="Nichols R.A."/>
            <person name="Borrell J.S."/>
        </authorList>
    </citation>
    <scope>NUCLEOTIDE SEQUENCE [LARGE SCALE GENOMIC DNA]</scope>
    <source>
        <strain evidence="2">cv. Maze</strain>
        <tissue evidence="1">Seeds</tissue>
    </source>
</reference>
<gene>
    <name evidence="1" type="ORF">OPV22_012080</name>
</gene>
<protein>
    <submittedName>
        <fullName evidence="1">Uncharacterized protein</fullName>
    </submittedName>
</protein>
<accession>A0AAV8PGR5</accession>
<dbReference type="Proteomes" id="UP001222027">
    <property type="component" value="Unassembled WGS sequence"/>
</dbReference>
<proteinExistence type="predicted"/>